<keyword evidence="2 7" id="KW-0949">S-adenosyl-L-methionine</keyword>
<keyword evidence="5 7" id="KW-0411">Iron-sulfur</keyword>
<dbReference type="InterPro" id="IPR058240">
    <property type="entry name" value="rSAM_sf"/>
</dbReference>
<evidence type="ECO:0000256" key="5">
    <source>
        <dbReference type="ARBA" id="ARBA00023014"/>
    </source>
</evidence>
<evidence type="ECO:0000256" key="8">
    <source>
        <dbReference type="PIRSR" id="PIRSR004762-2"/>
    </source>
</evidence>
<dbReference type="SFLD" id="SFLDG01280">
    <property type="entry name" value="HydE/PylB-like"/>
    <property type="match status" value="1"/>
</dbReference>
<feature type="binding site" evidence="8">
    <location>
        <position position="161"/>
    </location>
    <ligand>
        <name>S-adenosyl-L-methionine</name>
        <dbReference type="ChEBI" id="CHEBI:59789"/>
    </ligand>
</feature>
<keyword evidence="11" id="KW-1185">Reference proteome</keyword>
<dbReference type="GO" id="GO:0044272">
    <property type="term" value="P:sulfur compound biosynthetic process"/>
    <property type="evidence" value="ECO:0007669"/>
    <property type="project" value="UniProtKB-ARBA"/>
</dbReference>
<dbReference type="SFLD" id="SFLDF00348">
    <property type="entry name" value="FeFe_hydrogenase_maturase_(Hyd"/>
    <property type="match status" value="1"/>
</dbReference>
<reference evidence="10 11" key="1">
    <citation type="submission" date="2017-12" db="EMBL/GenBank/DDBJ databases">
        <title>Anaerobic carbon monoxide metabolism by Pleomorphomonas carboxyditropha sp. nov., a new mesophilic hydrogenogenic carboxidotroph.</title>
        <authorList>
            <person name="Esquivel-Elizondo S."/>
            <person name="Krajmalnik-Brown R."/>
        </authorList>
    </citation>
    <scope>NUCLEOTIDE SEQUENCE [LARGE SCALE GENOMIC DNA]</scope>
    <source>
        <strain evidence="10 11">R5-392</strain>
    </source>
</reference>
<dbReference type="SMART" id="SM00729">
    <property type="entry name" value="Elp3"/>
    <property type="match status" value="1"/>
</dbReference>
<comment type="cofactor">
    <cofactor evidence="7">
        <name>[4Fe-4S] cluster</name>
        <dbReference type="ChEBI" id="CHEBI:49883"/>
    </cofactor>
    <text evidence="7">Binds 1 [4Fe-4S] cluster. The cluster is coordinated with 3 cysteines and an exchangeable S-adenosyl-L-methionine.</text>
</comment>
<evidence type="ECO:0000256" key="7">
    <source>
        <dbReference type="PIRSR" id="PIRSR004762-1"/>
    </source>
</evidence>
<feature type="binding site" evidence="7">
    <location>
        <position position="68"/>
    </location>
    <ligand>
        <name>[4Fe-4S] cluster</name>
        <dbReference type="ChEBI" id="CHEBI:49883"/>
        <note>4Fe-4S-S-AdoMet</note>
    </ligand>
</feature>
<dbReference type="InterPro" id="IPR034422">
    <property type="entry name" value="HydE/PylB-like"/>
</dbReference>
<dbReference type="InterPro" id="IPR024021">
    <property type="entry name" value="FeFe-hyd_HydE_rSAM"/>
</dbReference>
<dbReference type="PANTHER" id="PTHR43726">
    <property type="entry name" value="3-METHYLORNITHINE SYNTHASE"/>
    <property type="match status" value="1"/>
</dbReference>
<dbReference type="OrthoDB" id="3320990at2"/>
<dbReference type="GO" id="GO:0051539">
    <property type="term" value="F:4 iron, 4 sulfur cluster binding"/>
    <property type="evidence" value="ECO:0007669"/>
    <property type="project" value="UniProtKB-KW"/>
</dbReference>
<feature type="binding site" evidence="8">
    <location>
        <position position="136"/>
    </location>
    <ligand>
        <name>(3R)-3-methyl-D-ornithine</name>
        <dbReference type="ChEBI" id="CHEBI:64642"/>
    </ligand>
</feature>
<proteinExistence type="predicted"/>
<dbReference type="Pfam" id="PF04055">
    <property type="entry name" value="Radical_SAM"/>
    <property type="match status" value="1"/>
</dbReference>
<name>A0A1I4TXJ1_9HYPH</name>
<dbReference type="RefSeq" id="WP_101290871.1">
    <property type="nucleotide sequence ID" value="NZ_FOUQ01000006.1"/>
</dbReference>
<dbReference type="NCBIfam" id="TIGR03956">
    <property type="entry name" value="rSAM_HydE"/>
    <property type="match status" value="1"/>
</dbReference>
<keyword evidence="4 7" id="KW-0408">Iron</keyword>
<dbReference type="Proteomes" id="UP000233491">
    <property type="component" value="Unassembled WGS sequence"/>
</dbReference>
<keyword evidence="1 7" id="KW-0004">4Fe-4S</keyword>
<dbReference type="EMBL" id="PJNW01000016">
    <property type="protein sequence ID" value="PKR87748.1"/>
    <property type="molecule type" value="Genomic_DNA"/>
</dbReference>
<dbReference type="InterPro" id="IPR006638">
    <property type="entry name" value="Elp3/MiaA/NifB-like_rSAM"/>
</dbReference>
<dbReference type="AlphaFoldDB" id="A0A1I4TXJ1"/>
<evidence type="ECO:0000256" key="2">
    <source>
        <dbReference type="ARBA" id="ARBA00022691"/>
    </source>
</evidence>
<dbReference type="SFLD" id="SFLDG01082">
    <property type="entry name" value="B12-binding_domain_containing"/>
    <property type="match status" value="1"/>
</dbReference>
<dbReference type="PROSITE" id="PS51918">
    <property type="entry name" value="RADICAL_SAM"/>
    <property type="match status" value="1"/>
</dbReference>
<dbReference type="SMART" id="SM00876">
    <property type="entry name" value="BATS"/>
    <property type="match status" value="1"/>
</dbReference>
<keyword evidence="3" id="KW-0479">Metal-binding</keyword>
<evidence type="ECO:0000256" key="4">
    <source>
        <dbReference type="ARBA" id="ARBA00023004"/>
    </source>
</evidence>
<comment type="caution">
    <text evidence="10">The sequence shown here is derived from an EMBL/GenBank/DDBJ whole genome shotgun (WGS) entry which is preliminary data.</text>
</comment>
<dbReference type="PANTHER" id="PTHR43726:SF1">
    <property type="entry name" value="BIOTIN SYNTHASE"/>
    <property type="match status" value="1"/>
</dbReference>
<dbReference type="InterPro" id="IPR013785">
    <property type="entry name" value="Aldolase_TIM"/>
</dbReference>
<dbReference type="CDD" id="cd01335">
    <property type="entry name" value="Radical_SAM"/>
    <property type="match status" value="1"/>
</dbReference>
<dbReference type="GO" id="GO:0016740">
    <property type="term" value="F:transferase activity"/>
    <property type="evidence" value="ECO:0007669"/>
    <property type="project" value="TreeGrafter"/>
</dbReference>
<evidence type="ECO:0000256" key="1">
    <source>
        <dbReference type="ARBA" id="ARBA00022485"/>
    </source>
</evidence>
<dbReference type="PIRSF" id="PIRSF004762">
    <property type="entry name" value="CHP00423"/>
    <property type="match status" value="1"/>
</dbReference>
<dbReference type="SFLD" id="SFLDG01060">
    <property type="entry name" value="BATS_domain_containing"/>
    <property type="match status" value="1"/>
</dbReference>
<dbReference type="InterPro" id="IPR010722">
    <property type="entry name" value="BATS_dom"/>
</dbReference>
<evidence type="ECO:0000256" key="3">
    <source>
        <dbReference type="ARBA" id="ARBA00022723"/>
    </source>
</evidence>
<protein>
    <submittedName>
        <fullName evidence="10">[FeFe] hydrogenase H-cluster radical SAM maturase HydE</fullName>
    </submittedName>
</protein>
<evidence type="ECO:0000256" key="6">
    <source>
        <dbReference type="ARBA" id="ARBA00034078"/>
    </source>
</evidence>
<dbReference type="Gene3D" id="3.20.20.70">
    <property type="entry name" value="Aldolase class I"/>
    <property type="match status" value="1"/>
</dbReference>
<evidence type="ECO:0000259" key="9">
    <source>
        <dbReference type="PROSITE" id="PS51918"/>
    </source>
</evidence>
<evidence type="ECO:0000313" key="11">
    <source>
        <dbReference type="Proteomes" id="UP000233491"/>
    </source>
</evidence>
<gene>
    <name evidence="10" type="ORF">CXZ10_18655</name>
</gene>
<feature type="binding site" evidence="8">
    <location>
        <position position="180"/>
    </location>
    <ligand>
        <name>S-adenosyl-L-methionine</name>
        <dbReference type="ChEBI" id="CHEBI:59789"/>
    </ligand>
</feature>
<dbReference type="GO" id="GO:0046872">
    <property type="term" value="F:metal ion binding"/>
    <property type="evidence" value="ECO:0007669"/>
    <property type="project" value="UniProtKB-KW"/>
</dbReference>
<dbReference type="GO" id="GO:0042364">
    <property type="term" value="P:water-soluble vitamin biosynthetic process"/>
    <property type="evidence" value="ECO:0007669"/>
    <property type="project" value="UniProtKB-ARBA"/>
</dbReference>
<dbReference type="SUPFAM" id="SSF102114">
    <property type="entry name" value="Radical SAM enzymes"/>
    <property type="match status" value="1"/>
</dbReference>
<feature type="domain" description="Radical SAM core" evidence="9">
    <location>
        <begin position="47"/>
        <end position="271"/>
    </location>
</feature>
<feature type="binding site" evidence="7">
    <location>
        <position position="61"/>
    </location>
    <ligand>
        <name>[4Fe-4S] cluster</name>
        <dbReference type="ChEBI" id="CHEBI:49883"/>
        <note>4Fe-4S-S-AdoMet</note>
    </ligand>
</feature>
<comment type="cofactor">
    <cofactor evidence="6">
        <name>[2Fe-2S] cluster</name>
        <dbReference type="ChEBI" id="CHEBI:190135"/>
    </cofactor>
</comment>
<feature type="binding site" evidence="7">
    <location>
        <position position="65"/>
    </location>
    <ligand>
        <name>[4Fe-4S] cluster</name>
        <dbReference type="ChEBI" id="CHEBI:49883"/>
        <note>4Fe-4S-S-AdoMet</note>
    </ligand>
</feature>
<dbReference type="SFLD" id="SFLDS00029">
    <property type="entry name" value="Radical_SAM"/>
    <property type="match status" value="1"/>
</dbReference>
<organism evidence="10 11">
    <name type="scientific">Pleomorphomonas diazotrophica</name>
    <dbReference type="NCBI Taxonomy" id="1166257"/>
    <lineage>
        <taxon>Bacteria</taxon>
        <taxon>Pseudomonadati</taxon>
        <taxon>Pseudomonadota</taxon>
        <taxon>Alphaproteobacteria</taxon>
        <taxon>Hyphomicrobiales</taxon>
        <taxon>Pleomorphomonadaceae</taxon>
        <taxon>Pleomorphomonas</taxon>
    </lineage>
</organism>
<evidence type="ECO:0000313" key="10">
    <source>
        <dbReference type="EMBL" id="PKR87748.1"/>
    </source>
</evidence>
<sequence length="349" mass="39038">MSTVAALQENISADGVFDRSTVKALFDLPREALFARADAVRKDNMGDEVFLRGIVEFSNVCANDCLYCGIRKSNHDVRRYRIDEEEILEVARRMEGWQQTTIVLQSGEVAAEKEDERIERIIRRIKTETRLAVTMSAGNRPRDTYARWRAAGMDRYLLRFETSNPELFAFLHPDCDLHERIRCLKDLRSLGVQVGSGFMIGVPGETLDILADNILLCRDLDLDMIGIGPFIAHPDTPLAGQSNAYADDHDMFFAAVSALRIVNPKAHIPATTAFDAIFPHAGRDLVLQRGANVFMPNATPGRFRKNYMLYPDKPCVDEDDHQCSGCAAARVWSIGRVIGQGPGHSIKAR</sequence>
<accession>A0A1I4TXJ1</accession>
<dbReference type="InterPro" id="IPR007197">
    <property type="entry name" value="rSAM"/>
</dbReference>